<evidence type="ECO:0000256" key="1">
    <source>
        <dbReference type="ARBA" id="ARBA00007992"/>
    </source>
</evidence>
<dbReference type="SUPFAM" id="SSF51905">
    <property type="entry name" value="FAD/NAD(P)-binding domain"/>
    <property type="match status" value="1"/>
</dbReference>
<dbReference type="OrthoDB" id="9993796at2759"/>
<evidence type="ECO:0000256" key="5">
    <source>
        <dbReference type="ARBA" id="ARBA00023033"/>
    </source>
</evidence>
<evidence type="ECO:0000256" key="4">
    <source>
        <dbReference type="ARBA" id="ARBA00023002"/>
    </source>
</evidence>
<dbReference type="InterPro" id="IPR036188">
    <property type="entry name" value="FAD/NAD-bd_sf"/>
</dbReference>
<keyword evidence="8" id="KW-1185">Reference proteome</keyword>
<evidence type="ECO:0000256" key="3">
    <source>
        <dbReference type="ARBA" id="ARBA00022827"/>
    </source>
</evidence>
<feature type="domain" description="FAD-binding" evidence="6">
    <location>
        <begin position="44"/>
        <end position="114"/>
    </location>
</feature>
<evidence type="ECO:0000313" key="8">
    <source>
        <dbReference type="Proteomes" id="UP000809789"/>
    </source>
</evidence>
<protein>
    <recommendedName>
        <fullName evidence="6">FAD-binding domain-containing protein</fullName>
    </recommendedName>
</protein>
<dbReference type="GO" id="GO:0071949">
    <property type="term" value="F:FAD binding"/>
    <property type="evidence" value="ECO:0007669"/>
    <property type="project" value="InterPro"/>
</dbReference>
<comment type="similarity">
    <text evidence="1">Belongs to the paxM FAD-dependent monooxygenase family.</text>
</comment>
<dbReference type="PANTHER" id="PTHR13789:SF314">
    <property type="entry name" value="FAD-BINDING DOMAIN-CONTAINING PROTEIN"/>
    <property type="match status" value="1"/>
</dbReference>
<dbReference type="AlphaFoldDB" id="A0A8K0PDY3"/>
<dbReference type="Proteomes" id="UP000809789">
    <property type="component" value="Unassembled WGS sequence"/>
</dbReference>
<keyword evidence="2" id="KW-0285">Flavoprotein</keyword>
<evidence type="ECO:0000259" key="6">
    <source>
        <dbReference type="Pfam" id="PF01494"/>
    </source>
</evidence>
<organism evidence="7 8">
    <name type="scientific">Elsinoe batatas</name>
    <dbReference type="NCBI Taxonomy" id="2601811"/>
    <lineage>
        <taxon>Eukaryota</taxon>
        <taxon>Fungi</taxon>
        <taxon>Dikarya</taxon>
        <taxon>Ascomycota</taxon>
        <taxon>Pezizomycotina</taxon>
        <taxon>Dothideomycetes</taxon>
        <taxon>Dothideomycetidae</taxon>
        <taxon>Myriangiales</taxon>
        <taxon>Elsinoaceae</taxon>
        <taxon>Elsinoe</taxon>
    </lineage>
</organism>
<keyword evidence="5" id="KW-0503">Monooxygenase</keyword>
<dbReference type="SUPFAM" id="SSF54373">
    <property type="entry name" value="FAD-linked reductases, C-terminal domain"/>
    <property type="match status" value="1"/>
</dbReference>
<keyword evidence="3" id="KW-0274">FAD</keyword>
<dbReference type="GO" id="GO:0004497">
    <property type="term" value="F:monooxygenase activity"/>
    <property type="evidence" value="ECO:0007669"/>
    <property type="project" value="UniProtKB-KW"/>
</dbReference>
<name>A0A8K0PDY3_9PEZI</name>
<dbReference type="InterPro" id="IPR002938">
    <property type="entry name" value="FAD-bd"/>
</dbReference>
<dbReference type="InterPro" id="IPR050493">
    <property type="entry name" value="FAD-dep_Monooxygenase_BioMet"/>
</dbReference>
<evidence type="ECO:0000256" key="2">
    <source>
        <dbReference type="ARBA" id="ARBA00022630"/>
    </source>
</evidence>
<accession>A0A8K0PDY3</accession>
<dbReference type="PANTHER" id="PTHR13789">
    <property type="entry name" value="MONOOXYGENASE"/>
    <property type="match status" value="1"/>
</dbReference>
<evidence type="ECO:0000313" key="7">
    <source>
        <dbReference type="EMBL" id="KAG8628590.1"/>
    </source>
</evidence>
<gene>
    <name evidence="7" type="ORF">KVT40_004463</name>
</gene>
<dbReference type="Gene3D" id="3.50.50.60">
    <property type="entry name" value="FAD/NAD(P)-binding domain"/>
    <property type="match status" value="1"/>
</dbReference>
<reference evidence="7" key="1">
    <citation type="submission" date="2021-07" db="EMBL/GenBank/DDBJ databases">
        <title>Elsinoe batatas strain:CRI-CJ2 Genome sequencing and assembly.</title>
        <authorList>
            <person name="Huang L."/>
        </authorList>
    </citation>
    <scope>NUCLEOTIDE SEQUENCE</scope>
    <source>
        <strain evidence="7">CRI-CJ2</strain>
    </source>
</reference>
<sequence length="169" mass="18819">MQWDEKVSVDEILETFKDFHPGVLKALGMADGMGVWQLRDRDPLDCLVKDNFVLIGDAGHAMGPHQGQGACQALEDAEALRVVLKGAKPEEVHARLQVFDELRLERVAQVVRNTRAAAPTSDSTQVKSASDFSDYYWSYQLTKEAVRLMNEHGYGMRLVDDSSAELIAI</sequence>
<proteinExistence type="inferred from homology"/>
<dbReference type="EMBL" id="JAESVG020000004">
    <property type="protein sequence ID" value="KAG8628590.1"/>
    <property type="molecule type" value="Genomic_DNA"/>
</dbReference>
<comment type="caution">
    <text evidence="7">The sequence shown here is derived from an EMBL/GenBank/DDBJ whole genome shotgun (WGS) entry which is preliminary data.</text>
</comment>
<keyword evidence="4" id="KW-0560">Oxidoreductase</keyword>
<dbReference type="Pfam" id="PF01494">
    <property type="entry name" value="FAD_binding_3"/>
    <property type="match status" value="1"/>
</dbReference>